<dbReference type="HAMAP" id="MF_01148">
    <property type="entry name" value="Lnt"/>
    <property type="match status" value="1"/>
</dbReference>
<dbReference type="UniPathway" id="UPA00666"/>
<evidence type="ECO:0000256" key="5">
    <source>
        <dbReference type="ARBA" id="ARBA00022989"/>
    </source>
</evidence>
<comment type="subcellular location">
    <subcellularLocation>
        <location evidence="1 8">Cell membrane</location>
        <topology evidence="1 8">Multi-pass membrane protein</topology>
    </subcellularLocation>
</comment>
<feature type="domain" description="CN hydrolase" evidence="10">
    <location>
        <begin position="215"/>
        <end position="465"/>
    </location>
</feature>
<feature type="transmembrane region" description="Helical" evidence="8">
    <location>
        <begin position="142"/>
        <end position="171"/>
    </location>
</feature>
<gene>
    <name evidence="8" type="primary">lnt</name>
    <name evidence="11" type="ORF">EV191_107209</name>
</gene>
<feature type="compositionally biased region" description="Basic and acidic residues" evidence="9">
    <location>
        <begin position="507"/>
        <end position="517"/>
    </location>
</feature>
<protein>
    <recommendedName>
        <fullName evidence="8">Apolipoprotein N-acyltransferase</fullName>
        <shortName evidence="8">ALP N-acyltransferase</shortName>
        <ecNumber evidence="8">2.3.1.269</ecNumber>
    </recommendedName>
</protein>
<dbReference type="CDD" id="cd07571">
    <property type="entry name" value="ALP_N-acyl_transferase"/>
    <property type="match status" value="1"/>
</dbReference>
<evidence type="ECO:0000313" key="12">
    <source>
        <dbReference type="Proteomes" id="UP000294911"/>
    </source>
</evidence>
<comment type="pathway">
    <text evidence="8">Protein modification; lipoprotein biosynthesis (N-acyl transfer).</text>
</comment>
<keyword evidence="6 8" id="KW-0472">Membrane</keyword>
<evidence type="ECO:0000313" key="11">
    <source>
        <dbReference type="EMBL" id="TCP50945.1"/>
    </source>
</evidence>
<dbReference type="InterPro" id="IPR045378">
    <property type="entry name" value="LNT_N"/>
</dbReference>
<dbReference type="InterPro" id="IPR004563">
    <property type="entry name" value="Apolipo_AcylTrfase"/>
</dbReference>
<dbReference type="GO" id="GO:0042158">
    <property type="term" value="P:lipoprotein biosynthetic process"/>
    <property type="evidence" value="ECO:0007669"/>
    <property type="project" value="UniProtKB-UniRule"/>
</dbReference>
<dbReference type="GO" id="GO:0005886">
    <property type="term" value="C:plasma membrane"/>
    <property type="evidence" value="ECO:0007669"/>
    <property type="project" value="UniProtKB-SubCell"/>
</dbReference>
<dbReference type="EC" id="2.3.1.269" evidence="8"/>
<evidence type="ECO:0000256" key="1">
    <source>
        <dbReference type="ARBA" id="ARBA00004651"/>
    </source>
</evidence>
<accession>A0A4R2QV22</accession>
<evidence type="ECO:0000256" key="4">
    <source>
        <dbReference type="ARBA" id="ARBA00022692"/>
    </source>
</evidence>
<dbReference type="Pfam" id="PF00795">
    <property type="entry name" value="CN_hydrolase"/>
    <property type="match status" value="1"/>
</dbReference>
<dbReference type="PROSITE" id="PS50263">
    <property type="entry name" value="CN_HYDROLASE"/>
    <property type="match status" value="1"/>
</dbReference>
<feature type="transmembrane region" description="Helical" evidence="8">
    <location>
        <begin position="186"/>
        <end position="206"/>
    </location>
</feature>
<dbReference type="InterPro" id="IPR036526">
    <property type="entry name" value="C-N_Hydrolase_sf"/>
</dbReference>
<feature type="transmembrane region" description="Helical" evidence="8">
    <location>
        <begin position="481"/>
        <end position="499"/>
    </location>
</feature>
<dbReference type="PANTHER" id="PTHR38686">
    <property type="entry name" value="APOLIPOPROTEIN N-ACYLTRANSFERASE"/>
    <property type="match status" value="1"/>
</dbReference>
<feature type="transmembrane region" description="Helical" evidence="8">
    <location>
        <begin position="78"/>
        <end position="98"/>
    </location>
</feature>
<dbReference type="SUPFAM" id="SSF56317">
    <property type="entry name" value="Carbon-nitrogen hydrolase"/>
    <property type="match status" value="1"/>
</dbReference>
<organism evidence="11 12">
    <name type="scientific">Tamaricihabitans halophyticus</name>
    <dbReference type="NCBI Taxonomy" id="1262583"/>
    <lineage>
        <taxon>Bacteria</taxon>
        <taxon>Bacillati</taxon>
        <taxon>Actinomycetota</taxon>
        <taxon>Actinomycetes</taxon>
        <taxon>Pseudonocardiales</taxon>
        <taxon>Pseudonocardiaceae</taxon>
        <taxon>Tamaricihabitans</taxon>
    </lineage>
</organism>
<dbReference type="NCBIfam" id="TIGR00546">
    <property type="entry name" value="lnt"/>
    <property type="match status" value="1"/>
</dbReference>
<keyword evidence="3 8" id="KW-0808">Transferase</keyword>
<keyword evidence="2 8" id="KW-1003">Cell membrane</keyword>
<comment type="caution">
    <text evidence="11">The sequence shown here is derived from an EMBL/GenBank/DDBJ whole genome shotgun (WGS) entry which is preliminary data.</text>
</comment>
<dbReference type="GO" id="GO:0016410">
    <property type="term" value="F:N-acyltransferase activity"/>
    <property type="evidence" value="ECO:0007669"/>
    <property type="project" value="UniProtKB-UniRule"/>
</dbReference>
<sequence length="534" mass="56487">MLIRSAIALVSGAVLYLAFPPRTLWWLAPIAFLGLCAVIWGRKARAGFGYGLVFASVWQLLLLKWLDDFLSVRFGIGPWLALSLICALLIAVAVAAMAAVSKLPLAPLWMAMIFVAGEALRARFPLNGFPWSELAYSQADGVLLPLVSIGGTALLGFTVVLLGAAAAALVWRGRPRPGIRPRRSDIPAGIMLITPLLAGGLLLPSLNAGATDGGLRVAVVQGNAPNVGIDLLAEGDTIWANHQAGLERLLRDIRTGAQPQPDLVLLPESSARLHPGGNTAAQLADYADRLGAPLLSGALAYGADGSVRNTVVAVEPGAGQVASYAKQELVPFSEYIPFRNIAGWFTPFLDRDTDMTPGTEPGLVRTAGTELGLAICYEIAYDAIPAEAVEAGAKLLLVPTNNAWFGDTEMSYQQLAMSRVRAVEHDRAVINAATSGVSAFVRPDGSVASQTELYTATTLAADVPLRSQVTLSDRLGKAPELALTGGGLLALGGVLGGWLRTRWHARRTSDQHDRGQDDESNTGTRSARRRGGQE</sequence>
<feature type="region of interest" description="Disordered" evidence="9">
    <location>
        <begin position="506"/>
        <end position="534"/>
    </location>
</feature>
<feature type="transmembrane region" description="Helical" evidence="8">
    <location>
        <begin position="48"/>
        <end position="66"/>
    </location>
</feature>
<keyword evidence="7 8" id="KW-0012">Acyltransferase</keyword>
<dbReference type="Proteomes" id="UP000294911">
    <property type="component" value="Unassembled WGS sequence"/>
</dbReference>
<reference evidence="11 12" key="1">
    <citation type="submission" date="2019-03" db="EMBL/GenBank/DDBJ databases">
        <title>Genomic Encyclopedia of Type Strains, Phase IV (KMG-IV): sequencing the most valuable type-strain genomes for metagenomic binning, comparative biology and taxonomic classification.</title>
        <authorList>
            <person name="Goeker M."/>
        </authorList>
    </citation>
    <scope>NUCLEOTIDE SEQUENCE [LARGE SCALE GENOMIC DNA]</scope>
    <source>
        <strain evidence="11 12">DSM 45765</strain>
    </source>
</reference>
<dbReference type="Gene3D" id="3.60.110.10">
    <property type="entry name" value="Carbon-nitrogen hydrolase"/>
    <property type="match status" value="1"/>
</dbReference>
<dbReference type="PANTHER" id="PTHR38686:SF1">
    <property type="entry name" value="APOLIPOPROTEIN N-ACYLTRANSFERASE"/>
    <property type="match status" value="1"/>
</dbReference>
<keyword evidence="5 8" id="KW-1133">Transmembrane helix</keyword>
<feature type="transmembrane region" description="Helical" evidence="8">
    <location>
        <begin position="24"/>
        <end position="41"/>
    </location>
</feature>
<evidence type="ECO:0000256" key="7">
    <source>
        <dbReference type="ARBA" id="ARBA00023315"/>
    </source>
</evidence>
<dbReference type="InterPro" id="IPR003010">
    <property type="entry name" value="C-N_Hydrolase"/>
</dbReference>
<evidence type="ECO:0000256" key="3">
    <source>
        <dbReference type="ARBA" id="ARBA00022679"/>
    </source>
</evidence>
<name>A0A4R2QV22_9PSEU</name>
<keyword evidence="12" id="KW-1185">Reference proteome</keyword>
<evidence type="ECO:0000256" key="2">
    <source>
        <dbReference type="ARBA" id="ARBA00022475"/>
    </source>
</evidence>
<evidence type="ECO:0000256" key="6">
    <source>
        <dbReference type="ARBA" id="ARBA00023136"/>
    </source>
</evidence>
<feature type="transmembrane region" description="Helical" evidence="8">
    <location>
        <begin position="105"/>
        <end position="122"/>
    </location>
</feature>
<keyword evidence="4 8" id="KW-0812">Transmembrane</keyword>
<comment type="function">
    <text evidence="8">Catalyzes the phospholipid dependent N-acylation of the N-terminal cysteine of apolipoprotein, the last step in lipoprotein maturation.</text>
</comment>
<dbReference type="Pfam" id="PF20154">
    <property type="entry name" value="LNT_N"/>
    <property type="match status" value="1"/>
</dbReference>
<comment type="similarity">
    <text evidence="8">Belongs to the CN hydrolase family. Apolipoprotein N-acyltransferase subfamily.</text>
</comment>
<evidence type="ECO:0000259" key="10">
    <source>
        <dbReference type="PROSITE" id="PS50263"/>
    </source>
</evidence>
<keyword evidence="11" id="KW-0449">Lipoprotein</keyword>
<evidence type="ECO:0000256" key="8">
    <source>
        <dbReference type="HAMAP-Rule" id="MF_01148"/>
    </source>
</evidence>
<dbReference type="AlphaFoldDB" id="A0A4R2QV22"/>
<dbReference type="EMBL" id="SLXQ01000007">
    <property type="protein sequence ID" value="TCP50945.1"/>
    <property type="molecule type" value="Genomic_DNA"/>
</dbReference>
<evidence type="ECO:0000256" key="9">
    <source>
        <dbReference type="SAM" id="MobiDB-lite"/>
    </source>
</evidence>
<proteinExistence type="inferred from homology"/>
<comment type="catalytic activity">
    <reaction evidence="8">
        <text>N-terminal S-1,2-diacyl-sn-glyceryl-L-cysteinyl-[lipoprotein] + a glycerophospholipid = N-acyl-S-1,2-diacyl-sn-glyceryl-L-cysteinyl-[lipoprotein] + a 2-acyl-sn-glycero-3-phospholipid + H(+)</text>
        <dbReference type="Rhea" id="RHEA:48228"/>
        <dbReference type="Rhea" id="RHEA-COMP:14681"/>
        <dbReference type="Rhea" id="RHEA-COMP:14684"/>
        <dbReference type="ChEBI" id="CHEBI:15378"/>
        <dbReference type="ChEBI" id="CHEBI:136912"/>
        <dbReference type="ChEBI" id="CHEBI:140656"/>
        <dbReference type="ChEBI" id="CHEBI:140657"/>
        <dbReference type="ChEBI" id="CHEBI:140660"/>
        <dbReference type="EC" id="2.3.1.269"/>
    </reaction>
</comment>